<sequence>MLTGIVYFLIIFALANFFYFVYPESSKIGKRFLISLGIVITISIIISLFEGKSFIIEGIVTITGYYSSLFLVHWIIIKILRKNNYWIYHLLFLPMATFVTIFFTALMQDIFRYS</sequence>
<reference evidence="2 3" key="1">
    <citation type="submission" date="2017-01" db="EMBL/GenBank/DDBJ databases">
        <authorList>
            <person name="Mah S.A."/>
            <person name="Swanson W.J."/>
            <person name="Moy G.W."/>
            <person name="Vacquier V.D."/>
        </authorList>
    </citation>
    <scope>NUCLEOTIDE SEQUENCE [LARGE SCALE GENOMIC DNA]</scope>
    <source>
        <strain evidence="2 3">DSM 18014</strain>
    </source>
</reference>
<dbReference type="Proteomes" id="UP000185781">
    <property type="component" value="Unassembled WGS sequence"/>
</dbReference>
<evidence type="ECO:0000313" key="3">
    <source>
        <dbReference type="Proteomes" id="UP000185781"/>
    </source>
</evidence>
<proteinExistence type="predicted"/>
<dbReference type="EMBL" id="FTOV01000001">
    <property type="protein sequence ID" value="SIS57691.1"/>
    <property type="molecule type" value="Genomic_DNA"/>
</dbReference>
<keyword evidence="1" id="KW-1133">Transmembrane helix</keyword>
<gene>
    <name evidence="2" type="ORF">SAMN05421785_101323</name>
</gene>
<accession>A0A1N7K801</accession>
<evidence type="ECO:0000313" key="2">
    <source>
        <dbReference type="EMBL" id="SIS57691.1"/>
    </source>
</evidence>
<dbReference type="OrthoDB" id="10003622at2"/>
<name>A0A1N7K801_9FLAO</name>
<feature type="transmembrane region" description="Helical" evidence="1">
    <location>
        <begin position="88"/>
        <end position="107"/>
    </location>
</feature>
<dbReference type="RefSeq" id="WP_076390177.1">
    <property type="nucleotide sequence ID" value="NZ_FTOV01000001.1"/>
</dbReference>
<dbReference type="STRING" id="373672.SAMN05421785_101323"/>
<organism evidence="2 3">
    <name type="scientific">Chryseobacterium gambrini</name>
    <dbReference type="NCBI Taxonomy" id="373672"/>
    <lineage>
        <taxon>Bacteria</taxon>
        <taxon>Pseudomonadati</taxon>
        <taxon>Bacteroidota</taxon>
        <taxon>Flavobacteriia</taxon>
        <taxon>Flavobacteriales</taxon>
        <taxon>Weeksellaceae</taxon>
        <taxon>Chryseobacterium group</taxon>
        <taxon>Chryseobacterium</taxon>
    </lineage>
</organism>
<evidence type="ECO:0000256" key="1">
    <source>
        <dbReference type="SAM" id="Phobius"/>
    </source>
</evidence>
<keyword evidence="1" id="KW-0472">Membrane</keyword>
<keyword evidence="1" id="KW-0812">Transmembrane</keyword>
<feature type="transmembrane region" description="Helical" evidence="1">
    <location>
        <begin position="6"/>
        <end position="22"/>
    </location>
</feature>
<feature type="transmembrane region" description="Helical" evidence="1">
    <location>
        <begin position="55"/>
        <end position="76"/>
    </location>
</feature>
<protein>
    <submittedName>
        <fullName evidence="2">Uncharacterized protein</fullName>
    </submittedName>
</protein>
<feature type="transmembrane region" description="Helical" evidence="1">
    <location>
        <begin position="31"/>
        <end position="49"/>
    </location>
</feature>
<dbReference type="AlphaFoldDB" id="A0A1N7K801"/>